<evidence type="ECO:0000313" key="3">
    <source>
        <dbReference type="EMBL" id="JAA55651.1"/>
    </source>
</evidence>
<dbReference type="EMBL" id="GACK01009383">
    <property type="protein sequence ID" value="JAA55651.1"/>
    <property type="molecule type" value="mRNA"/>
</dbReference>
<keyword evidence="1" id="KW-0472">Membrane</keyword>
<dbReference type="AlphaFoldDB" id="L7LUC1"/>
<accession>L7LUC1</accession>
<evidence type="ECO:0008006" key="4">
    <source>
        <dbReference type="Google" id="ProtNLM"/>
    </source>
</evidence>
<feature type="chain" id="PRO_5003980698" description="Secreted peptide" evidence="2">
    <location>
        <begin position="17"/>
        <end position="76"/>
    </location>
</feature>
<sequence length="76" mass="8339">MSLFVSSALCFPDVVADVETAVVGTDYSTCQARLRCFFVIIYRFSFVECATEAALLLLSVAICFASVCRRRVMLAA</sequence>
<feature type="transmembrane region" description="Helical" evidence="1">
    <location>
        <begin position="40"/>
        <end position="67"/>
    </location>
</feature>
<evidence type="ECO:0000256" key="1">
    <source>
        <dbReference type="SAM" id="Phobius"/>
    </source>
</evidence>
<keyword evidence="1" id="KW-0812">Transmembrane</keyword>
<reference evidence="3" key="2">
    <citation type="journal article" date="2015" name="J. Proteomics">
        <title>Sexual differences in the sialomes of the zebra tick, Rhipicephalus pulchellus.</title>
        <authorList>
            <person name="Tan A.W."/>
            <person name="Francischetti I.M."/>
            <person name="Slovak M."/>
            <person name="Kini R.M."/>
            <person name="Ribeiro J.M."/>
        </authorList>
    </citation>
    <scope>NUCLEOTIDE SEQUENCE</scope>
    <source>
        <tissue evidence="3">Salivary gland</tissue>
    </source>
</reference>
<evidence type="ECO:0000256" key="2">
    <source>
        <dbReference type="SAM" id="SignalP"/>
    </source>
</evidence>
<proteinExistence type="evidence at transcript level"/>
<keyword evidence="2" id="KW-0732">Signal</keyword>
<keyword evidence="1" id="KW-1133">Transmembrane helix</keyword>
<reference evidence="3" key="1">
    <citation type="submission" date="2012-11" db="EMBL/GenBank/DDBJ databases">
        <authorList>
            <person name="Lucero-Rivera Y.E."/>
            <person name="Tovar-Ramirez D."/>
        </authorList>
    </citation>
    <scope>NUCLEOTIDE SEQUENCE</scope>
    <source>
        <tissue evidence="3">Salivary gland</tissue>
    </source>
</reference>
<name>L7LUC1_RHIPC</name>
<protein>
    <recommendedName>
        <fullName evidence="4">Secreted peptide</fullName>
    </recommendedName>
</protein>
<feature type="signal peptide" evidence="2">
    <location>
        <begin position="1"/>
        <end position="16"/>
    </location>
</feature>
<organism evidence="3">
    <name type="scientific">Rhipicephalus pulchellus</name>
    <name type="common">Yellow backed tick</name>
    <name type="synonym">Dermacentor pulchellus</name>
    <dbReference type="NCBI Taxonomy" id="72859"/>
    <lineage>
        <taxon>Eukaryota</taxon>
        <taxon>Metazoa</taxon>
        <taxon>Ecdysozoa</taxon>
        <taxon>Arthropoda</taxon>
        <taxon>Chelicerata</taxon>
        <taxon>Arachnida</taxon>
        <taxon>Acari</taxon>
        <taxon>Parasitiformes</taxon>
        <taxon>Ixodida</taxon>
        <taxon>Ixodoidea</taxon>
        <taxon>Ixodidae</taxon>
        <taxon>Rhipicephalinae</taxon>
        <taxon>Rhipicephalus</taxon>
        <taxon>Rhipicephalus</taxon>
    </lineage>
</organism>